<accession>A0ABU8L699</accession>
<organism evidence="1 2">
    <name type="scientific">Mesorhizobium salmacidum</name>
    <dbReference type="NCBI Taxonomy" id="3015171"/>
    <lineage>
        <taxon>Bacteria</taxon>
        <taxon>Pseudomonadati</taxon>
        <taxon>Pseudomonadota</taxon>
        <taxon>Alphaproteobacteria</taxon>
        <taxon>Hyphomicrobiales</taxon>
        <taxon>Phyllobacteriaceae</taxon>
        <taxon>Mesorhizobium</taxon>
    </lineage>
</organism>
<dbReference type="EMBL" id="JAPYKS010000055">
    <property type="protein sequence ID" value="MEI9413182.1"/>
    <property type="molecule type" value="Genomic_DNA"/>
</dbReference>
<comment type="caution">
    <text evidence="1">The sequence shown here is derived from an EMBL/GenBank/DDBJ whole genome shotgun (WGS) entry which is preliminary data.</text>
</comment>
<proteinExistence type="predicted"/>
<evidence type="ECO:0008006" key="3">
    <source>
        <dbReference type="Google" id="ProtNLM"/>
    </source>
</evidence>
<name>A0ABU8L699_9HYPH</name>
<protein>
    <recommendedName>
        <fullName evidence="3">DUF1330 domain-containing protein</fullName>
    </recommendedName>
</protein>
<gene>
    <name evidence="1" type="ORF">O7A60_31245</name>
</gene>
<keyword evidence="2" id="KW-1185">Reference proteome</keyword>
<reference evidence="1 2" key="1">
    <citation type="submission" date="2022-12" db="EMBL/GenBank/DDBJ databases">
        <authorList>
            <person name="Muema E."/>
        </authorList>
    </citation>
    <scope>NUCLEOTIDE SEQUENCE [LARGE SCALE GENOMIC DNA]</scope>
    <source>
        <strain evidence="2">1326</strain>
    </source>
</reference>
<dbReference type="Proteomes" id="UP001387293">
    <property type="component" value="Unassembled WGS sequence"/>
</dbReference>
<evidence type="ECO:0000313" key="1">
    <source>
        <dbReference type="EMBL" id="MEI9413182.1"/>
    </source>
</evidence>
<evidence type="ECO:0000313" key="2">
    <source>
        <dbReference type="Proteomes" id="UP001387293"/>
    </source>
</evidence>
<sequence>MTAIQRVARMHLIQILLPRADNGGQPFPREDFDRIKEELASRFKGVTAYLQAPAEGLWRQGAESERDDIIIFEVMTEEIDLADWHDRRAELERRFRQDKVIIRYMPMALV</sequence>
<dbReference type="RefSeq" id="WP_337109501.1">
    <property type="nucleotide sequence ID" value="NZ_JAPYKS010000055.1"/>
</dbReference>